<feature type="domain" description="M23ase beta-sheet core" evidence="1">
    <location>
        <begin position="79"/>
        <end position="142"/>
    </location>
</feature>
<keyword evidence="2" id="KW-0482">Metalloprotease</keyword>
<evidence type="ECO:0000259" key="1">
    <source>
        <dbReference type="Pfam" id="PF01551"/>
    </source>
</evidence>
<dbReference type="GO" id="GO:0006508">
    <property type="term" value="P:proteolysis"/>
    <property type="evidence" value="ECO:0007669"/>
    <property type="project" value="UniProtKB-KW"/>
</dbReference>
<dbReference type="SUPFAM" id="SSF51261">
    <property type="entry name" value="Duplicated hybrid motif"/>
    <property type="match status" value="1"/>
</dbReference>
<dbReference type="PANTHER" id="PTHR21666">
    <property type="entry name" value="PEPTIDASE-RELATED"/>
    <property type="match status" value="1"/>
</dbReference>
<sequence length="204" mass="22514">MGIRWGNAVYGILALFAGGWIVAELSAHMPRLEAAATQSANSPQPLAQPWQGGSFPVENFSRYTSPFGYRTDPYSGQARFHYGLDIATPMGSYVRSWWQGTVARVSEDTACGTSVVVRSGDWVHVYCHLQGYVVVETDGDRVLVDRRGGIQLQQGRRVKAGTRIGRVGMTGRTTGPHLHWGLKYQGTWVDPAQVLQAMYANQRL</sequence>
<reference evidence="2 3" key="1">
    <citation type="journal article" date="2016" name="Biochim. Biophys. Acta">
        <title>Characterization of red-shifted phycobilisomes isolated from the chlorophyll f-containing cyanobacterium Halomicronema hongdechloris.</title>
        <authorList>
            <person name="Li Y."/>
            <person name="Lin Y."/>
            <person name="Garvey C.J."/>
            <person name="Birch D."/>
            <person name="Corkery R.W."/>
            <person name="Loughlin P.C."/>
            <person name="Scheer H."/>
            <person name="Willows R.D."/>
            <person name="Chen M."/>
        </authorList>
    </citation>
    <scope>NUCLEOTIDE SEQUENCE [LARGE SCALE GENOMIC DNA]</scope>
    <source>
        <strain evidence="2 3">C2206</strain>
    </source>
</reference>
<dbReference type="STRING" id="1641165.XM38_07320"/>
<gene>
    <name evidence="2" type="ORF">XM38_033940</name>
</gene>
<dbReference type="InterPro" id="IPR016047">
    <property type="entry name" value="M23ase_b-sheet_dom"/>
</dbReference>
<proteinExistence type="predicted"/>
<accession>A0A1Z3HQN2</accession>
<keyword evidence="2" id="KW-0645">Protease</keyword>
<dbReference type="Proteomes" id="UP000191901">
    <property type="component" value="Chromosome"/>
</dbReference>
<dbReference type="CDD" id="cd12797">
    <property type="entry name" value="M23_peptidase"/>
    <property type="match status" value="1"/>
</dbReference>
<organism evidence="2 3">
    <name type="scientific">Halomicronema hongdechloris C2206</name>
    <dbReference type="NCBI Taxonomy" id="1641165"/>
    <lineage>
        <taxon>Bacteria</taxon>
        <taxon>Bacillati</taxon>
        <taxon>Cyanobacteriota</taxon>
        <taxon>Cyanophyceae</taxon>
        <taxon>Nodosilineales</taxon>
        <taxon>Nodosilineaceae</taxon>
        <taxon>Halomicronema</taxon>
    </lineage>
</organism>
<protein>
    <submittedName>
        <fullName evidence="2">Metalloprotease</fullName>
        <ecNumber evidence="2">3.4.24.-</ecNumber>
    </submittedName>
</protein>
<keyword evidence="3" id="KW-1185">Reference proteome</keyword>
<dbReference type="PANTHER" id="PTHR21666:SF293">
    <property type="entry name" value="SLL1488 PROTEIN"/>
    <property type="match status" value="1"/>
</dbReference>
<name>A0A1Z3HQN2_9CYAN</name>
<dbReference type="GO" id="GO:0004222">
    <property type="term" value="F:metalloendopeptidase activity"/>
    <property type="evidence" value="ECO:0007669"/>
    <property type="project" value="TreeGrafter"/>
</dbReference>
<dbReference type="InterPro" id="IPR011055">
    <property type="entry name" value="Dup_hybrid_motif"/>
</dbReference>
<keyword evidence="2" id="KW-0378">Hydrolase</keyword>
<dbReference type="InterPro" id="IPR050570">
    <property type="entry name" value="Cell_wall_metabolism_enzyme"/>
</dbReference>
<feature type="domain" description="M23ase beta-sheet core" evidence="1">
    <location>
        <begin position="150"/>
        <end position="191"/>
    </location>
</feature>
<dbReference type="AlphaFoldDB" id="A0A1Z3HQN2"/>
<dbReference type="EMBL" id="CP021983">
    <property type="protein sequence ID" value="ASC72437.1"/>
    <property type="molecule type" value="Genomic_DNA"/>
</dbReference>
<dbReference type="OrthoDB" id="507840at2"/>
<evidence type="ECO:0000313" key="3">
    <source>
        <dbReference type="Proteomes" id="UP000191901"/>
    </source>
</evidence>
<dbReference type="RefSeq" id="WP_080807135.1">
    <property type="nucleotide sequence ID" value="NZ_CP021983.2"/>
</dbReference>
<dbReference type="Pfam" id="PF01551">
    <property type="entry name" value="Peptidase_M23"/>
    <property type="match status" value="2"/>
</dbReference>
<dbReference type="EC" id="3.4.24.-" evidence="2"/>
<dbReference type="Gene3D" id="2.70.70.10">
    <property type="entry name" value="Glucose Permease (Domain IIA)"/>
    <property type="match status" value="1"/>
</dbReference>
<dbReference type="KEGG" id="hhg:XM38_033940"/>
<evidence type="ECO:0000313" key="2">
    <source>
        <dbReference type="EMBL" id="ASC72437.1"/>
    </source>
</evidence>